<reference evidence="1 2" key="1">
    <citation type="submission" date="2015-04" db="EMBL/GenBank/DDBJ databases">
        <title>Complete genome sequence of Schizopora paradoxa KUC8140, a cosmopolitan wood degrader in East Asia.</title>
        <authorList>
            <consortium name="DOE Joint Genome Institute"/>
            <person name="Min B."/>
            <person name="Park H."/>
            <person name="Jang Y."/>
            <person name="Kim J.-J."/>
            <person name="Kim K.H."/>
            <person name="Pangilinan J."/>
            <person name="Lipzen A."/>
            <person name="Riley R."/>
            <person name="Grigoriev I.V."/>
            <person name="Spatafora J.W."/>
            <person name="Choi I.-G."/>
        </authorList>
    </citation>
    <scope>NUCLEOTIDE SEQUENCE [LARGE SCALE GENOMIC DNA]</scope>
    <source>
        <strain evidence="1 2">KUC8140</strain>
    </source>
</reference>
<dbReference type="InParanoid" id="A0A0H2RTE0"/>
<accession>A0A0H2RTE0</accession>
<dbReference type="OrthoDB" id="2596179at2759"/>
<sequence length="103" mass="11456">MQKKSSAEQIRQANARETILQNLASRLEAGENVTDDEIARAKRMVREGGKDIYEEVHRSGGIVKESNVDWKTVVLGRNVQEKEGVEAELMKVLKDASESPSTS</sequence>
<dbReference type="AlphaFoldDB" id="A0A0H2RTE0"/>
<organism evidence="1 2">
    <name type="scientific">Schizopora paradoxa</name>
    <dbReference type="NCBI Taxonomy" id="27342"/>
    <lineage>
        <taxon>Eukaryota</taxon>
        <taxon>Fungi</taxon>
        <taxon>Dikarya</taxon>
        <taxon>Basidiomycota</taxon>
        <taxon>Agaricomycotina</taxon>
        <taxon>Agaricomycetes</taxon>
        <taxon>Hymenochaetales</taxon>
        <taxon>Schizoporaceae</taxon>
        <taxon>Schizopora</taxon>
    </lineage>
</organism>
<gene>
    <name evidence="1" type="ORF">SCHPADRAFT_902657</name>
</gene>
<dbReference type="EMBL" id="KQ085934">
    <property type="protein sequence ID" value="KLO15089.1"/>
    <property type="molecule type" value="Genomic_DNA"/>
</dbReference>
<evidence type="ECO:0000313" key="1">
    <source>
        <dbReference type="EMBL" id="KLO15089.1"/>
    </source>
</evidence>
<proteinExistence type="predicted"/>
<protein>
    <submittedName>
        <fullName evidence="1">Uncharacterized protein</fullName>
    </submittedName>
</protein>
<dbReference type="Proteomes" id="UP000053477">
    <property type="component" value="Unassembled WGS sequence"/>
</dbReference>
<name>A0A0H2RTE0_9AGAM</name>
<keyword evidence="2" id="KW-1185">Reference proteome</keyword>
<evidence type="ECO:0000313" key="2">
    <source>
        <dbReference type="Proteomes" id="UP000053477"/>
    </source>
</evidence>